<name>A0A8J3TCZ6_9ACTN</name>
<gene>
    <name evidence="2" type="ORF">Pme01_21410</name>
</gene>
<evidence type="ECO:0000313" key="2">
    <source>
        <dbReference type="EMBL" id="GII22544.1"/>
    </source>
</evidence>
<keyword evidence="3" id="KW-1185">Reference proteome</keyword>
<dbReference type="GO" id="GO:0009820">
    <property type="term" value="P:alkaloid metabolic process"/>
    <property type="evidence" value="ECO:0007669"/>
    <property type="project" value="InterPro"/>
</dbReference>
<dbReference type="Proteomes" id="UP000599074">
    <property type="component" value="Unassembled WGS sequence"/>
</dbReference>
<keyword evidence="1" id="KW-0808">Transferase</keyword>
<reference evidence="2" key="1">
    <citation type="submission" date="2021-01" db="EMBL/GenBank/DDBJ databases">
        <title>Whole genome shotgun sequence of Planosporangium mesophilum NBRC 109066.</title>
        <authorList>
            <person name="Komaki H."/>
            <person name="Tamura T."/>
        </authorList>
    </citation>
    <scope>NUCLEOTIDE SEQUENCE</scope>
    <source>
        <strain evidence="2">NBRC 109066</strain>
    </source>
</reference>
<dbReference type="InterPro" id="IPR033964">
    <property type="entry name" value="ABBA"/>
</dbReference>
<accession>A0A8J3TCZ6</accession>
<evidence type="ECO:0000256" key="1">
    <source>
        <dbReference type="ARBA" id="ARBA00022679"/>
    </source>
</evidence>
<dbReference type="InterPro" id="IPR017795">
    <property type="entry name" value="ABBA_NscD-like"/>
</dbReference>
<evidence type="ECO:0000313" key="3">
    <source>
        <dbReference type="Proteomes" id="UP000599074"/>
    </source>
</evidence>
<dbReference type="GO" id="GO:0016765">
    <property type="term" value="F:transferase activity, transferring alkyl or aryl (other than methyl) groups"/>
    <property type="evidence" value="ECO:0007669"/>
    <property type="project" value="InterPro"/>
</dbReference>
<dbReference type="PANTHER" id="PTHR40627">
    <property type="entry name" value="INDOLE PRENYLTRANSFERASE TDIB-RELATED"/>
    <property type="match status" value="1"/>
</dbReference>
<dbReference type="EMBL" id="BOON01000018">
    <property type="protein sequence ID" value="GII22544.1"/>
    <property type="molecule type" value="Genomic_DNA"/>
</dbReference>
<dbReference type="SFLD" id="SFLDG01162">
    <property type="entry name" value="I"/>
    <property type="match status" value="1"/>
</dbReference>
<dbReference type="RefSeq" id="WP_168114542.1">
    <property type="nucleotide sequence ID" value="NZ_BOON01000018.1"/>
</dbReference>
<comment type="caution">
    <text evidence="2">The sequence shown here is derived from an EMBL/GenBank/DDBJ whole genome shotgun (WGS) entry which is preliminary data.</text>
</comment>
<sequence>MSDLSLADLLSGQLARLCDVARIDPRAPLDLLGDLLGSAGSRPLSEPPAWPSDIADDHTPVEFSIAFNENEPPTLRILAESLGSPPGALTNLAAAHRFLDAQAHRYGLSASRLEQIQDLFATEDPRGRFALWHSLVFRNGRRPEFKIYFNPELKGVERAPDLVAEALHRLGLGASYQRMLDHGVRPGELGRADRLSFFALDLHDGPHARIKLYLSHHGAGVRDLVRAAGVVDGVDVAELAEFCETAGGGPGPFQGRPLVSSYTFTGGADRPVGYSAYVPIRSYVSDDEEARDRVVSLLNRYGFDSAELDRAITAVSPRSLRDGVGLIAHVSLRLGPPRPGVTVYLSAEAYRVNAPGPRQVPVLRNLAKRPAGRSAA</sequence>
<dbReference type="PANTHER" id="PTHR40627:SF4">
    <property type="entry name" value="PRENYLTRANSFERASE ASQH1-RELATED"/>
    <property type="match status" value="1"/>
</dbReference>
<dbReference type="AlphaFoldDB" id="A0A8J3TCZ6"/>
<protein>
    <submittedName>
        <fullName evidence="2">Prenyltransferase</fullName>
    </submittedName>
</protein>
<dbReference type="Pfam" id="PF11991">
    <property type="entry name" value="Trp_DMAT"/>
    <property type="match status" value="1"/>
</dbReference>
<proteinExistence type="predicted"/>
<dbReference type="SFLD" id="SFLDS00036">
    <property type="entry name" value="Aromatic_Prenyltransferase"/>
    <property type="match status" value="1"/>
</dbReference>
<organism evidence="2 3">
    <name type="scientific">Planosporangium mesophilum</name>
    <dbReference type="NCBI Taxonomy" id="689768"/>
    <lineage>
        <taxon>Bacteria</taxon>
        <taxon>Bacillati</taxon>
        <taxon>Actinomycetota</taxon>
        <taxon>Actinomycetes</taxon>
        <taxon>Micromonosporales</taxon>
        <taxon>Micromonosporaceae</taxon>
        <taxon>Planosporangium</taxon>
    </lineage>
</organism>